<evidence type="ECO:0000256" key="7">
    <source>
        <dbReference type="ARBA" id="ARBA00023295"/>
    </source>
</evidence>
<evidence type="ECO:0000256" key="3">
    <source>
        <dbReference type="ARBA" id="ARBA00012741"/>
    </source>
</evidence>
<dbReference type="InterPro" id="IPR025887">
    <property type="entry name" value="Glyco_hydro_31_N_dom"/>
</dbReference>
<accession>A0A1Y1Y8M7</accession>
<evidence type="ECO:0000256" key="1">
    <source>
        <dbReference type="ARBA" id="ARBA00001657"/>
    </source>
</evidence>
<dbReference type="PROSITE" id="PS00129">
    <property type="entry name" value="GLYCOSYL_HYDROL_F31_1"/>
    <property type="match status" value="1"/>
</dbReference>
<gene>
    <name evidence="13" type="ORF">K493DRAFT_408028</name>
</gene>
<dbReference type="Pfam" id="PF21365">
    <property type="entry name" value="Glyco_hydro_31_3rd"/>
    <property type="match status" value="1"/>
</dbReference>
<sequence length="900" mass="103053">MTSLTKSLRNALSSVSSCFSSKEIGKYSLNAINSKSNTSLEAKLSLLHSVLPQFGEDIDPLKFQVTYETPTRIHVKITDLEEKRWQIPNDIVPLNNTPSSDIRGLESCQYKFEYTDSPFGFSVERKTGEKLFDTNGLGLVFKDQYMELSTHLPKHANIYGLGETNARFRREEGSLTTIWSRDTPCPEDENAYGCHPFYMEIRDGKAHGVLLFNSNGMDIKLSEDNSQLTYRVIGGVLDLYIFVGDTPQLVVQQYQELIGLPAMLPYWSLGFHQCRWGYNTLDIAKKVVEDYKKAEIPLECMWIDIDYMDKYKSFTFDPVRYSPAKLKDFLKDLHSRNQKMIMIVDPGIKVEKGNMPYEVGMERDIFIKRADGEIFIGRVWPGKTAFPDWFNPQTDKYWAELFHEWFDTLPLDGVWLDMNEIANFADGDCTDHPDDNNPMIPTEGQNVETMVQQAGTSEFTNENAEEEGFEEILKAENVPIDKDVQPELNTDEPIGILNPPYKINNGGTHEPLHTRTSPMDAKHHGGINEYDVHNLFGHMESLSSYKAYKKYYPERKPFLLSRSTFVGSGAFAYHWLGDNWSNWEHLRYSIPGMLNFQLFGIPMVGPDIGGFNDPSEEELLIRWHQLGSFYPFARNHNGVNHPGQEPYVYPSLAETSKKYLNIRYEMLPLWYTLFWRSSTRGDTVVRGLCMEYPEDTETLGNESQFLLGDSVLVTPVLEKGARDVKGYFPRGKWYDYYTGEVVAENSASGKYLTMDAPLDFMPIHLRGGCVLPLQRPSMTTDESRQNPFKLIVSLDGHQSARGELYLDDDKPLNVAQSTHIQFNLENGTLSTSGRYEYQVSDRVSIEEIQVFGVPKTVQKIEVEGKDLPADQYQYEEKSQLLKISDISLPLNQDWKLVFTY</sequence>
<dbReference type="GO" id="GO:0030246">
    <property type="term" value="F:carbohydrate binding"/>
    <property type="evidence" value="ECO:0007669"/>
    <property type="project" value="InterPro"/>
</dbReference>
<proteinExistence type="inferred from homology"/>
<dbReference type="InterPro" id="IPR030458">
    <property type="entry name" value="Glyco_hydro_31_AS"/>
</dbReference>
<dbReference type="GO" id="GO:0090599">
    <property type="term" value="F:alpha-glucosidase activity"/>
    <property type="evidence" value="ECO:0007669"/>
    <property type="project" value="UniProtKB-ARBA"/>
</dbReference>
<dbReference type="PANTHER" id="PTHR22762">
    <property type="entry name" value="ALPHA-GLUCOSIDASE"/>
    <property type="match status" value="1"/>
</dbReference>
<dbReference type="CDD" id="cd14752">
    <property type="entry name" value="GH31_N"/>
    <property type="match status" value="1"/>
</dbReference>
<name>A0A1Y1Y8M7_9FUNG</name>
<evidence type="ECO:0000256" key="6">
    <source>
        <dbReference type="ARBA" id="ARBA00023180"/>
    </source>
</evidence>
<comment type="caution">
    <text evidence="13">The sequence shown here is derived from an EMBL/GenBank/DDBJ whole genome shotgun (WGS) entry which is preliminary data.</text>
</comment>
<feature type="domain" description="Glycoside hydrolase family 31 TIM barrel" evidence="10">
    <location>
        <begin position="261"/>
        <end position="673"/>
    </location>
</feature>
<evidence type="ECO:0000256" key="5">
    <source>
        <dbReference type="ARBA" id="ARBA00022801"/>
    </source>
</evidence>
<dbReference type="Proteomes" id="UP000193498">
    <property type="component" value="Unassembled WGS sequence"/>
</dbReference>
<feature type="domain" description="Glycoside hydrolase family 31 N-terminal" evidence="11">
    <location>
        <begin position="64"/>
        <end position="215"/>
    </location>
</feature>
<evidence type="ECO:0000256" key="4">
    <source>
        <dbReference type="ARBA" id="ARBA00022729"/>
    </source>
</evidence>
<dbReference type="Gene3D" id="2.60.40.1760">
    <property type="entry name" value="glycosyl hydrolase (family 31)"/>
    <property type="match status" value="1"/>
</dbReference>
<keyword evidence="14" id="KW-1185">Reference proteome</keyword>
<dbReference type="Pfam" id="PF13802">
    <property type="entry name" value="Gal_mutarotas_2"/>
    <property type="match status" value="1"/>
</dbReference>
<dbReference type="InterPro" id="IPR000322">
    <property type="entry name" value="Glyco_hydro_31_TIM"/>
</dbReference>
<dbReference type="InterPro" id="IPR030459">
    <property type="entry name" value="Glyco_hydro_31_CS"/>
</dbReference>
<keyword evidence="4" id="KW-0732">Signal</keyword>
<dbReference type="InterPro" id="IPR017853">
    <property type="entry name" value="GH"/>
</dbReference>
<dbReference type="SUPFAM" id="SSF51011">
    <property type="entry name" value="Glycosyl hydrolase domain"/>
    <property type="match status" value="1"/>
</dbReference>
<protein>
    <recommendedName>
        <fullName evidence="3">alpha-glucosidase</fullName>
        <ecNumber evidence="3">3.2.1.20</ecNumber>
    </recommendedName>
    <alternativeName>
        <fullName evidence="8">Maltase</fullName>
    </alternativeName>
</protein>
<feature type="domain" description="Glycosyl hydrolase family 31 C-terminal" evidence="12">
    <location>
        <begin position="681"/>
        <end position="771"/>
    </location>
</feature>
<reference evidence="13 14" key="1">
    <citation type="submission" date="2016-07" db="EMBL/GenBank/DDBJ databases">
        <title>Pervasive Adenine N6-methylation of Active Genes in Fungi.</title>
        <authorList>
            <consortium name="DOE Joint Genome Institute"/>
            <person name="Mondo S.J."/>
            <person name="Dannebaum R.O."/>
            <person name="Kuo R.C."/>
            <person name="Labutti K."/>
            <person name="Haridas S."/>
            <person name="Kuo A."/>
            <person name="Salamov A."/>
            <person name="Ahrendt S.R."/>
            <person name="Lipzen A."/>
            <person name="Sullivan W."/>
            <person name="Andreopoulos W.B."/>
            <person name="Clum A."/>
            <person name="Lindquist E."/>
            <person name="Daum C."/>
            <person name="Ramamoorthy G.K."/>
            <person name="Gryganskyi A."/>
            <person name="Culley D."/>
            <person name="Magnuson J.K."/>
            <person name="James T.Y."/>
            <person name="O'Malley M.A."/>
            <person name="Stajich J.E."/>
            <person name="Spatafora J.W."/>
            <person name="Visel A."/>
            <person name="Grigoriev I.V."/>
        </authorList>
    </citation>
    <scope>NUCLEOTIDE SEQUENCE [LARGE SCALE GENOMIC DNA]</scope>
    <source>
        <strain evidence="13 14">CBS 931.73</strain>
    </source>
</reference>
<dbReference type="SUPFAM" id="SSF74650">
    <property type="entry name" value="Galactose mutarotase-like"/>
    <property type="match status" value="1"/>
</dbReference>
<evidence type="ECO:0000259" key="11">
    <source>
        <dbReference type="Pfam" id="PF13802"/>
    </source>
</evidence>
<evidence type="ECO:0000256" key="8">
    <source>
        <dbReference type="ARBA" id="ARBA00041343"/>
    </source>
</evidence>
<evidence type="ECO:0000259" key="12">
    <source>
        <dbReference type="Pfam" id="PF21365"/>
    </source>
</evidence>
<keyword evidence="6" id="KW-0325">Glycoprotein</keyword>
<dbReference type="Gene3D" id="2.60.40.1180">
    <property type="entry name" value="Golgi alpha-mannosidase II"/>
    <property type="match status" value="2"/>
</dbReference>
<dbReference type="AlphaFoldDB" id="A0A1Y1Y8M7"/>
<keyword evidence="7 9" id="KW-0326">Glycosidase</keyword>
<evidence type="ECO:0000259" key="10">
    <source>
        <dbReference type="Pfam" id="PF01055"/>
    </source>
</evidence>
<dbReference type="STRING" id="1314790.A0A1Y1Y8M7"/>
<dbReference type="InterPro" id="IPR011013">
    <property type="entry name" value="Gal_mutarotase_sf_dom"/>
</dbReference>
<dbReference type="CDD" id="cd06602">
    <property type="entry name" value="GH31_MGAM_SI_GAA"/>
    <property type="match status" value="1"/>
</dbReference>
<dbReference type="GO" id="GO:0005975">
    <property type="term" value="P:carbohydrate metabolic process"/>
    <property type="evidence" value="ECO:0007669"/>
    <property type="project" value="InterPro"/>
</dbReference>
<dbReference type="Gene3D" id="3.20.20.80">
    <property type="entry name" value="Glycosidases"/>
    <property type="match status" value="2"/>
</dbReference>
<dbReference type="InterPro" id="IPR013780">
    <property type="entry name" value="Glyco_hydro_b"/>
</dbReference>
<dbReference type="EMBL" id="MCFE01000207">
    <property type="protein sequence ID" value="ORX94349.1"/>
    <property type="molecule type" value="Genomic_DNA"/>
</dbReference>
<dbReference type="PROSITE" id="PS00707">
    <property type="entry name" value="GLYCOSYL_HYDROL_F31_2"/>
    <property type="match status" value="1"/>
</dbReference>
<dbReference type="OrthoDB" id="5839090at2759"/>
<dbReference type="SUPFAM" id="SSF51445">
    <property type="entry name" value="(Trans)glycosidases"/>
    <property type="match status" value="1"/>
</dbReference>
<organism evidence="13 14">
    <name type="scientific">Basidiobolus meristosporus CBS 931.73</name>
    <dbReference type="NCBI Taxonomy" id="1314790"/>
    <lineage>
        <taxon>Eukaryota</taxon>
        <taxon>Fungi</taxon>
        <taxon>Fungi incertae sedis</taxon>
        <taxon>Zoopagomycota</taxon>
        <taxon>Entomophthoromycotina</taxon>
        <taxon>Basidiobolomycetes</taxon>
        <taxon>Basidiobolales</taxon>
        <taxon>Basidiobolaceae</taxon>
        <taxon>Basidiobolus</taxon>
    </lineage>
</organism>
<evidence type="ECO:0000256" key="9">
    <source>
        <dbReference type="RuleBase" id="RU361185"/>
    </source>
</evidence>
<comment type="similarity">
    <text evidence="2 9">Belongs to the glycosyl hydrolase 31 family.</text>
</comment>
<evidence type="ECO:0000313" key="13">
    <source>
        <dbReference type="EMBL" id="ORX94349.1"/>
    </source>
</evidence>
<keyword evidence="5 9" id="KW-0378">Hydrolase</keyword>
<dbReference type="InterPro" id="IPR048395">
    <property type="entry name" value="Glyco_hydro_31_C"/>
</dbReference>
<dbReference type="Pfam" id="PF01055">
    <property type="entry name" value="Glyco_hydro_31_2nd"/>
    <property type="match status" value="1"/>
</dbReference>
<dbReference type="EC" id="3.2.1.20" evidence="3"/>
<dbReference type="PANTHER" id="PTHR22762:SF133">
    <property type="entry name" value="P-TYPE DOMAIN-CONTAINING PROTEIN"/>
    <property type="match status" value="1"/>
</dbReference>
<evidence type="ECO:0000256" key="2">
    <source>
        <dbReference type="ARBA" id="ARBA00007806"/>
    </source>
</evidence>
<dbReference type="InParanoid" id="A0A1Y1Y8M7"/>
<comment type="catalytic activity">
    <reaction evidence="1">
        <text>Hydrolysis of terminal, non-reducing (1-&gt;4)-linked alpha-D-glucose residues with release of alpha-D-glucose.</text>
        <dbReference type="EC" id="3.2.1.20"/>
    </reaction>
</comment>
<evidence type="ECO:0000313" key="14">
    <source>
        <dbReference type="Proteomes" id="UP000193498"/>
    </source>
</evidence>